<evidence type="ECO:0000313" key="4">
    <source>
        <dbReference type="Proteomes" id="UP001519667"/>
    </source>
</evidence>
<dbReference type="RefSeq" id="WP_215376028.1">
    <property type="nucleotide sequence ID" value="NZ_JAGTIS010000007.1"/>
</dbReference>
<evidence type="ECO:0000256" key="1">
    <source>
        <dbReference type="SAM" id="MobiDB-lite"/>
    </source>
</evidence>
<organism evidence="3 4">
    <name type="scientific">Metapseudomonas boanensis</name>
    <dbReference type="NCBI Taxonomy" id="2822138"/>
    <lineage>
        <taxon>Bacteria</taxon>
        <taxon>Pseudomonadati</taxon>
        <taxon>Pseudomonadota</taxon>
        <taxon>Gammaproteobacteria</taxon>
        <taxon>Pseudomonadales</taxon>
        <taxon>Pseudomonadaceae</taxon>
        <taxon>Metapseudomonas</taxon>
    </lineage>
</organism>
<proteinExistence type="predicted"/>
<evidence type="ECO:0000256" key="2">
    <source>
        <dbReference type="SAM" id="SignalP"/>
    </source>
</evidence>
<name>A0ABS5XI80_9GAMM</name>
<dbReference type="EMBL" id="JAGTIS010000007">
    <property type="protein sequence ID" value="MBT8767398.1"/>
    <property type="molecule type" value="Genomic_DNA"/>
</dbReference>
<dbReference type="PROSITE" id="PS51257">
    <property type="entry name" value="PROKAR_LIPOPROTEIN"/>
    <property type="match status" value="1"/>
</dbReference>
<keyword evidence="2" id="KW-0732">Signal</keyword>
<accession>A0ABS5XI80</accession>
<gene>
    <name evidence="3" type="ORF">J7302_14880</name>
</gene>
<evidence type="ECO:0008006" key="5">
    <source>
        <dbReference type="Google" id="ProtNLM"/>
    </source>
</evidence>
<reference evidence="3 4" key="1">
    <citation type="submission" date="2021-04" db="EMBL/GenBank/DDBJ databases">
        <title>Pseudomonas boanensis sp. nov., a bacterium isolated from river water used for household purposes in Boane District, Mozambique.</title>
        <authorList>
            <person name="Nicklasson M."/>
            <person name="Martin-Rodriguez A.J."/>
            <person name="Thorell K."/>
            <person name="Neves L."/>
            <person name="Mussagy A."/>
            <person name="Rydberg H.A."/>
            <person name="Hernroth B."/>
            <person name="Svensson-Stadler L."/>
            <person name="Sjoling A."/>
        </authorList>
    </citation>
    <scope>NUCLEOTIDE SEQUENCE [LARGE SCALE GENOMIC DNA]</scope>
    <source>
        <strain evidence="3 4">DB1</strain>
    </source>
</reference>
<feature type="signal peptide" evidence="2">
    <location>
        <begin position="1"/>
        <end position="24"/>
    </location>
</feature>
<comment type="caution">
    <text evidence="3">The sequence shown here is derived from an EMBL/GenBank/DDBJ whole genome shotgun (WGS) entry which is preliminary data.</text>
</comment>
<keyword evidence="4" id="KW-1185">Reference proteome</keyword>
<protein>
    <recommendedName>
        <fullName evidence="5">Lipoprotein</fullName>
    </recommendedName>
</protein>
<feature type="chain" id="PRO_5045639391" description="Lipoprotein" evidence="2">
    <location>
        <begin position="25"/>
        <end position="142"/>
    </location>
</feature>
<feature type="region of interest" description="Disordered" evidence="1">
    <location>
        <begin position="113"/>
        <end position="142"/>
    </location>
</feature>
<evidence type="ECO:0000313" key="3">
    <source>
        <dbReference type="EMBL" id="MBT8767398.1"/>
    </source>
</evidence>
<sequence>MKLFATRCLPVVAFSLLLAACQTAQQEAASPTDELRSSFRQLDQTLAAGQLADAENQLNALEGRAAADARFGQYQRQLADAWLKRSQVALQQGDLNGAATALSHARSLMPKAPALTRGLGGAIDKARQTDSETPLPEPAPQS</sequence>
<dbReference type="Proteomes" id="UP001519667">
    <property type="component" value="Unassembled WGS sequence"/>
</dbReference>